<name>A0A133UZI9_9EURY</name>
<dbReference type="Proteomes" id="UP000070520">
    <property type="component" value="Unassembled WGS sequence"/>
</dbReference>
<dbReference type="EMBL" id="LHXW01000035">
    <property type="protein sequence ID" value="KXA99587.1"/>
    <property type="molecule type" value="Genomic_DNA"/>
</dbReference>
<evidence type="ECO:0000313" key="1">
    <source>
        <dbReference type="EMBL" id="KXA99587.1"/>
    </source>
</evidence>
<accession>A0A133UZI9</accession>
<sequence>MTEDLEIKIKYGDLQAEVKGEYSSVWKYTNEFFKKVRKEFKPEGESTFSVEGKTLPEVITDLRDNGFFDKPRNSRATHRRVKELGKTGHTKSAVAMQLKNLSGKGELVRKSMEFFGLDGQGYAYVSPWYDLDQHRKGK</sequence>
<keyword evidence="2" id="KW-1185">Reference proteome</keyword>
<protein>
    <submittedName>
        <fullName evidence="1">Uncharacterized protein</fullName>
    </submittedName>
</protein>
<proteinExistence type="predicted"/>
<evidence type="ECO:0000313" key="2">
    <source>
        <dbReference type="Proteomes" id="UP000070520"/>
    </source>
</evidence>
<gene>
    <name evidence="1" type="ORF">AKJ42_02910</name>
</gene>
<organism evidence="1 2">
    <name type="scientific">candidate division MSBL1 archaeon SCGC-AAA261C02</name>
    <dbReference type="NCBI Taxonomy" id="1698272"/>
    <lineage>
        <taxon>Archaea</taxon>
        <taxon>Methanobacteriati</taxon>
        <taxon>Methanobacteriota</taxon>
        <taxon>candidate division MSBL1</taxon>
    </lineage>
</organism>
<reference evidence="1 2" key="1">
    <citation type="journal article" date="2016" name="Sci. Rep.">
        <title>Metabolic traits of an uncultured archaeal lineage -MSBL1- from brine pools of the Red Sea.</title>
        <authorList>
            <person name="Mwirichia R."/>
            <person name="Alam I."/>
            <person name="Rashid M."/>
            <person name="Vinu M."/>
            <person name="Ba-Alawi W."/>
            <person name="Anthony Kamau A."/>
            <person name="Kamanda Ngugi D."/>
            <person name="Goker M."/>
            <person name="Klenk H.P."/>
            <person name="Bajic V."/>
            <person name="Stingl U."/>
        </authorList>
    </citation>
    <scope>NUCLEOTIDE SEQUENCE [LARGE SCALE GENOMIC DNA]</scope>
    <source>
        <strain evidence="1">SCGC-AAA261C02</strain>
    </source>
</reference>
<comment type="caution">
    <text evidence="1">The sequence shown here is derived from an EMBL/GenBank/DDBJ whole genome shotgun (WGS) entry which is preliminary data.</text>
</comment>
<dbReference type="AlphaFoldDB" id="A0A133UZI9"/>